<dbReference type="Pfam" id="PF00378">
    <property type="entry name" value="ECH_1"/>
    <property type="match status" value="1"/>
</dbReference>
<gene>
    <name evidence="3" type="ORF">Psuf_073480</name>
</gene>
<dbReference type="KEGG" id="psuu:Psuf_073480"/>
<dbReference type="InterPro" id="IPR029045">
    <property type="entry name" value="ClpP/crotonase-like_dom_sf"/>
</dbReference>
<dbReference type="PANTHER" id="PTHR11941:SF54">
    <property type="entry name" value="ENOYL-COA HYDRATASE, MITOCHONDRIAL"/>
    <property type="match status" value="1"/>
</dbReference>
<dbReference type="InterPro" id="IPR018376">
    <property type="entry name" value="Enoyl-CoA_hyd/isom_CS"/>
</dbReference>
<dbReference type="CDD" id="cd06558">
    <property type="entry name" value="crotonase-like"/>
    <property type="match status" value="1"/>
</dbReference>
<evidence type="ECO:0000256" key="1">
    <source>
        <dbReference type="ARBA" id="ARBA00005254"/>
    </source>
</evidence>
<dbReference type="GO" id="GO:0006635">
    <property type="term" value="P:fatty acid beta-oxidation"/>
    <property type="evidence" value="ECO:0007669"/>
    <property type="project" value="TreeGrafter"/>
</dbReference>
<dbReference type="PROSITE" id="PS00166">
    <property type="entry name" value="ENOYL_COA_HYDRATASE"/>
    <property type="match status" value="1"/>
</dbReference>
<evidence type="ECO:0000313" key="3">
    <source>
        <dbReference type="EMBL" id="BCB90035.1"/>
    </source>
</evidence>
<protein>
    <recommendedName>
        <fullName evidence="5">Enoyl-CoA hydratase</fullName>
    </recommendedName>
</protein>
<comment type="similarity">
    <text evidence="1 2">Belongs to the enoyl-CoA hydratase/isomerase family.</text>
</comment>
<sequence length="155" mass="16342">MIAAVNGFAVAGGCGLAMSCDIVIASDTARLGYPEVTRGLVAAMAMVSLSRVAGRHNALDLLLSGRLVDAAEAQRIGLVNRVVPHADLMTEVLAYAGAMAARSASALRITKELYRQVTELDYDRAMDHAADINMLTRYVEDAKAGSRAFAAGDRS</sequence>
<dbReference type="SUPFAM" id="SSF52096">
    <property type="entry name" value="ClpP/crotonase"/>
    <property type="match status" value="1"/>
</dbReference>
<dbReference type="EMBL" id="AP022871">
    <property type="protein sequence ID" value="BCB90035.1"/>
    <property type="molecule type" value="Genomic_DNA"/>
</dbReference>
<name>A0A6F8YV34_9ACTN</name>
<keyword evidence="4" id="KW-1185">Reference proteome</keyword>
<evidence type="ECO:0000313" key="4">
    <source>
        <dbReference type="Proteomes" id="UP000503011"/>
    </source>
</evidence>
<reference evidence="3 4" key="2">
    <citation type="submission" date="2020-03" db="EMBL/GenBank/DDBJ databases">
        <authorList>
            <person name="Ichikawa N."/>
            <person name="Kimura A."/>
            <person name="Kitahashi Y."/>
            <person name="Uohara A."/>
        </authorList>
    </citation>
    <scope>NUCLEOTIDE SEQUENCE [LARGE SCALE GENOMIC DNA]</scope>
    <source>
        <strain evidence="3 4">NBRC 105367</strain>
    </source>
</reference>
<dbReference type="AlphaFoldDB" id="A0A6F8YV34"/>
<evidence type="ECO:0008006" key="5">
    <source>
        <dbReference type="Google" id="ProtNLM"/>
    </source>
</evidence>
<dbReference type="Gene3D" id="3.90.226.10">
    <property type="entry name" value="2-enoyl-CoA Hydratase, Chain A, domain 1"/>
    <property type="match status" value="1"/>
</dbReference>
<dbReference type="GO" id="GO:0003824">
    <property type="term" value="F:catalytic activity"/>
    <property type="evidence" value="ECO:0007669"/>
    <property type="project" value="InterPro"/>
</dbReference>
<organism evidence="3 4">
    <name type="scientific">Phytohabitans suffuscus</name>
    <dbReference type="NCBI Taxonomy" id="624315"/>
    <lineage>
        <taxon>Bacteria</taxon>
        <taxon>Bacillati</taxon>
        <taxon>Actinomycetota</taxon>
        <taxon>Actinomycetes</taxon>
        <taxon>Micromonosporales</taxon>
        <taxon>Micromonosporaceae</taxon>
    </lineage>
</organism>
<dbReference type="Proteomes" id="UP000503011">
    <property type="component" value="Chromosome"/>
</dbReference>
<dbReference type="PANTHER" id="PTHR11941">
    <property type="entry name" value="ENOYL-COA HYDRATASE-RELATED"/>
    <property type="match status" value="1"/>
</dbReference>
<proteinExistence type="inferred from homology"/>
<reference evidence="3 4" key="1">
    <citation type="submission" date="2020-03" db="EMBL/GenBank/DDBJ databases">
        <title>Whole genome shotgun sequence of Phytohabitans suffuscus NBRC 105367.</title>
        <authorList>
            <person name="Komaki H."/>
            <person name="Tamura T."/>
        </authorList>
    </citation>
    <scope>NUCLEOTIDE SEQUENCE [LARGE SCALE GENOMIC DNA]</scope>
    <source>
        <strain evidence="3 4">NBRC 105367</strain>
    </source>
</reference>
<accession>A0A6F8YV34</accession>
<evidence type="ECO:0000256" key="2">
    <source>
        <dbReference type="RuleBase" id="RU003707"/>
    </source>
</evidence>
<dbReference type="InterPro" id="IPR001753">
    <property type="entry name" value="Enoyl-CoA_hydra/iso"/>
</dbReference>